<evidence type="ECO:0000259" key="18">
    <source>
        <dbReference type="PROSITE" id="PS50112"/>
    </source>
</evidence>
<evidence type="ECO:0000259" key="16">
    <source>
        <dbReference type="PROSITE" id="PS50109"/>
    </source>
</evidence>
<evidence type="ECO:0000313" key="21">
    <source>
        <dbReference type="EMBL" id="QXE26503.1"/>
    </source>
</evidence>
<dbReference type="PANTHER" id="PTHR43047:SF72">
    <property type="entry name" value="OSMOSENSING HISTIDINE PROTEIN KINASE SLN1"/>
    <property type="match status" value="1"/>
</dbReference>
<dbReference type="NCBIfam" id="TIGR00229">
    <property type="entry name" value="sensory_box"/>
    <property type="match status" value="2"/>
</dbReference>
<name>A0A975Y7N0_9NOST</name>
<dbReference type="InterPro" id="IPR004358">
    <property type="entry name" value="Sig_transdc_His_kin-like_C"/>
</dbReference>
<evidence type="ECO:0000256" key="1">
    <source>
        <dbReference type="ARBA" id="ARBA00000085"/>
    </source>
</evidence>
<dbReference type="Pfam" id="PF00512">
    <property type="entry name" value="HisKA"/>
    <property type="match status" value="1"/>
</dbReference>
<evidence type="ECO:0000256" key="3">
    <source>
        <dbReference type="ARBA" id="ARBA00012438"/>
    </source>
</evidence>
<dbReference type="Gene3D" id="3.30.565.10">
    <property type="entry name" value="Histidine kinase-like ATPase, C-terminal domain"/>
    <property type="match status" value="1"/>
</dbReference>
<dbReference type="SMART" id="SM00065">
    <property type="entry name" value="GAF"/>
    <property type="match status" value="1"/>
</dbReference>
<evidence type="ECO:0000313" key="22">
    <source>
        <dbReference type="Proteomes" id="UP000683511"/>
    </source>
</evidence>
<feature type="transmembrane region" description="Helical" evidence="14">
    <location>
        <begin position="222"/>
        <end position="244"/>
    </location>
</feature>
<dbReference type="EMBL" id="CP021056">
    <property type="protein sequence ID" value="QXE26503.1"/>
    <property type="molecule type" value="Genomic_DNA"/>
</dbReference>
<dbReference type="InterPro" id="IPR000014">
    <property type="entry name" value="PAS"/>
</dbReference>
<keyword evidence="14" id="KW-0472">Membrane</keyword>
<dbReference type="GO" id="GO:0000155">
    <property type="term" value="F:phosphorelay sensor kinase activity"/>
    <property type="evidence" value="ECO:0007669"/>
    <property type="project" value="InterPro"/>
</dbReference>
<dbReference type="InterPro" id="IPR001789">
    <property type="entry name" value="Sig_transdc_resp-reg_receiver"/>
</dbReference>
<evidence type="ECO:0000256" key="12">
    <source>
        <dbReference type="ARBA" id="ARBA00074306"/>
    </source>
</evidence>
<evidence type="ECO:0000259" key="15">
    <source>
        <dbReference type="PROSITE" id="PS50046"/>
    </source>
</evidence>
<dbReference type="CDD" id="cd17546">
    <property type="entry name" value="REC_hyHK_CKI1_RcsC-like"/>
    <property type="match status" value="1"/>
</dbReference>
<feature type="domain" description="PAS" evidence="18">
    <location>
        <begin position="395"/>
        <end position="467"/>
    </location>
</feature>
<dbReference type="InterPro" id="IPR016132">
    <property type="entry name" value="Phyto_chromo_attachment"/>
</dbReference>
<evidence type="ECO:0000256" key="14">
    <source>
        <dbReference type="PROSITE-ProRule" id="PRU00244"/>
    </source>
</evidence>
<feature type="modified residue" description="4-aspartylphosphate" evidence="13">
    <location>
        <position position="1183"/>
    </location>
</feature>
<dbReference type="Gene3D" id="3.30.450.20">
    <property type="entry name" value="PAS domain"/>
    <property type="match status" value="3"/>
</dbReference>
<dbReference type="Pfam" id="PF08447">
    <property type="entry name" value="PAS_3"/>
    <property type="match status" value="1"/>
</dbReference>
<dbReference type="InterPro" id="IPR036890">
    <property type="entry name" value="HATPase_C_sf"/>
</dbReference>
<keyword evidence="14" id="KW-0812">Transmembrane</keyword>
<dbReference type="SMART" id="SM00086">
    <property type="entry name" value="PAC"/>
    <property type="match status" value="3"/>
</dbReference>
<dbReference type="CDD" id="cd00130">
    <property type="entry name" value="PAS"/>
    <property type="match status" value="2"/>
</dbReference>
<dbReference type="InterPro" id="IPR013656">
    <property type="entry name" value="PAS_4"/>
</dbReference>
<dbReference type="Pfam" id="PF03707">
    <property type="entry name" value="MHYT"/>
    <property type="match status" value="2"/>
</dbReference>
<feature type="transmembrane region" description="Helical" evidence="14">
    <location>
        <begin position="140"/>
        <end position="167"/>
    </location>
</feature>
<evidence type="ECO:0000256" key="2">
    <source>
        <dbReference type="ARBA" id="ARBA00006402"/>
    </source>
</evidence>
<organism evidence="21 22">
    <name type="scientific">Richelia sinica FACHB-800</name>
    <dbReference type="NCBI Taxonomy" id="1357546"/>
    <lineage>
        <taxon>Bacteria</taxon>
        <taxon>Bacillati</taxon>
        <taxon>Cyanobacteriota</taxon>
        <taxon>Cyanophyceae</taxon>
        <taxon>Nostocales</taxon>
        <taxon>Nostocaceae</taxon>
        <taxon>Richelia</taxon>
    </lineage>
</organism>
<dbReference type="Pfam" id="PF00072">
    <property type="entry name" value="Response_reg"/>
    <property type="match status" value="1"/>
</dbReference>
<dbReference type="InterPro" id="IPR029016">
    <property type="entry name" value="GAF-like_dom_sf"/>
</dbReference>
<evidence type="ECO:0000256" key="7">
    <source>
        <dbReference type="ARBA" id="ARBA00022777"/>
    </source>
</evidence>
<dbReference type="SMART" id="SM00388">
    <property type="entry name" value="HisKA"/>
    <property type="match status" value="1"/>
</dbReference>
<dbReference type="SUPFAM" id="SSF55781">
    <property type="entry name" value="GAF domain-like"/>
    <property type="match status" value="1"/>
</dbReference>
<comment type="subunit">
    <text evidence="10">At low DSF concentrations, interacts with RpfF.</text>
</comment>
<feature type="domain" description="PAC" evidence="19">
    <location>
        <begin position="471"/>
        <end position="523"/>
    </location>
</feature>
<dbReference type="Gene3D" id="3.30.450.40">
    <property type="match status" value="1"/>
</dbReference>
<evidence type="ECO:0000259" key="19">
    <source>
        <dbReference type="PROSITE" id="PS50113"/>
    </source>
</evidence>
<evidence type="ECO:0000256" key="6">
    <source>
        <dbReference type="ARBA" id="ARBA00022741"/>
    </source>
</evidence>
<dbReference type="Gene3D" id="1.10.287.130">
    <property type="match status" value="1"/>
</dbReference>
<dbReference type="InterPro" id="IPR035965">
    <property type="entry name" value="PAS-like_dom_sf"/>
</dbReference>
<dbReference type="Pfam" id="PF08448">
    <property type="entry name" value="PAS_4"/>
    <property type="match status" value="1"/>
</dbReference>
<evidence type="ECO:0000256" key="9">
    <source>
        <dbReference type="ARBA" id="ARBA00023012"/>
    </source>
</evidence>
<comment type="catalytic activity">
    <reaction evidence="1">
        <text>ATP + protein L-histidine = ADP + protein N-phospho-L-histidine.</text>
        <dbReference type="EC" id="2.7.13.3"/>
    </reaction>
</comment>
<dbReference type="PRINTS" id="PR00344">
    <property type="entry name" value="BCTRLSENSOR"/>
</dbReference>
<keyword evidence="14" id="KW-1133">Transmembrane helix</keyword>
<dbReference type="Proteomes" id="UP000683511">
    <property type="component" value="Chromosome"/>
</dbReference>
<evidence type="ECO:0000259" key="20">
    <source>
        <dbReference type="PROSITE" id="PS50924"/>
    </source>
</evidence>
<dbReference type="GO" id="GO:0009927">
    <property type="term" value="F:histidine phosphotransfer kinase activity"/>
    <property type="evidence" value="ECO:0007669"/>
    <property type="project" value="TreeGrafter"/>
</dbReference>
<dbReference type="FunFam" id="3.30.565.10:FF:000010">
    <property type="entry name" value="Sensor histidine kinase RcsC"/>
    <property type="match status" value="1"/>
</dbReference>
<dbReference type="InterPro" id="IPR005467">
    <property type="entry name" value="His_kinase_dom"/>
</dbReference>
<evidence type="ECO:0000256" key="13">
    <source>
        <dbReference type="PROSITE-ProRule" id="PRU00169"/>
    </source>
</evidence>
<dbReference type="SUPFAM" id="SSF55874">
    <property type="entry name" value="ATPase domain of HSP90 chaperone/DNA topoisomerase II/histidine kinase"/>
    <property type="match status" value="1"/>
</dbReference>
<dbReference type="CDD" id="cd16922">
    <property type="entry name" value="HATPase_EvgS-ArcB-TorS-like"/>
    <property type="match status" value="1"/>
</dbReference>
<feature type="transmembrane region" description="Helical" evidence="14">
    <location>
        <begin position="45"/>
        <end position="68"/>
    </location>
</feature>
<comment type="similarity">
    <text evidence="2">In the N-terminal section; belongs to the phytochrome family.</text>
</comment>
<dbReference type="Pfam" id="PF13188">
    <property type="entry name" value="PAS_8"/>
    <property type="match status" value="1"/>
</dbReference>
<evidence type="ECO:0000256" key="11">
    <source>
        <dbReference type="ARBA" id="ARBA00068150"/>
    </source>
</evidence>
<feature type="domain" description="PAS" evidence="18">
    <location>
        <begin position="261"/>
        <end position="298"/>
    </location>
</feature>
<dbReference type="SUPFAM" id="SSF55785">
    <property type="entry name" value="PYP-like sensor domain (PAS domain)"/>
    <property type="match status" value="3"/>
</dbReference>
<dbReference type="InterPro" id="IPR003594">
    <property type="entry name" value="HATPase_dom"/>
</dbReference>
<feature type="domain" description="Response regulatory" evidence="17">
    <location>
        <begin position="1134"/>
        <end position="1249"/>
    </location>
</feature>
<keyword evidence="6" id="KW-0547">Nucleotide-binding</keyword>
<feature type="domain" description="MHYT" evidence="20">
    <location>
        <begin position="9"/>
        <end position="203"/>
    </location>
</feature>
<evidence type="ECO:0000259" key="17">
    <source>
        <dbReference type="PROSITE" id="PS50110"/>
    </source>
</evidence>
<feature type="transmembrane region" description="Helical" evidence="14">
    <location>
        <begin position="179"/>
        <end position="202"/>
    </location>
</feature>
<dbReference type="RefSeq" id="WP_190605317.1">
    <property type="nucleotide sequence ID" value="NZ_CP021056.1"/>
</dbReference>
<sequence>MPEIVFVSYEPILVACSFLIIVLASYTALDLAGKVTSNTTKRSPWIIGGAVAMGTGIWAMHFIAMSALKLPLAMDYDFTITVISWLDAIIASGLALMLFTLPELNWLVLTGGGVMLGLAITSMHYLGMLGLKITGGTISYNLWLVGLSIVVAIASAILALWLAFRFHRSHQPGFNLQKLYSAIVMGIGITAMHYTGMWASLFQTLPDLPQVNHIPERSLNSWLGLEIAIASLFILIGTLATVFLDRRYAEKLLRQEALEASEKRFRSLIRDMPVGVLLLEPNGKIIFHNPVASQLLSLPETGAENQNIQEMNWHFINENGQPFPPQADPIQLALTNHESLHNCIVGIYNNSPTDVVWLLFNIEPQLAEDNTLERLVCTFINVTTEKKAKEALQESETRFALAIEGTAVGIWDWDLVTNQVYLSSSWKSILGYTNEELPNSWKTWIQSIHPDDREQVMSALHDYLNNQIPIYEVEFRARHQDGSYRWISARGAALRTELGIPYRLSGSHIDITERKKLEEELRESRQFLNSIIDNIPLALYVQEVADDCNFVLCNPAFQDIFGCQQQQIVGLNMCDLLPKSQAEIFHGQALKVLSENQTVEIPEIQMNRPGRSEIWLRTLQIPITNQGKITHLMCISEDITARKHTAVALQESAEREKALAKAIRRMRQTLNIEAIFTATTSELRQAINCDRVVVYRFNADWSGEFVAESVGRQWISLWEEQNNNPKFQENVLANDRCTVKNFDSAAEDDQSNWTTNLVEDTYLKETRGGVYSQGVSYRVVDDIYQAGFDDCYIQLLEQFEARAYIIVPIFSNNLLWGLLAVYQNSAPRQWKTTEVNIAVQIGNQLGIALQQVELLDRTQKQSVELQKALLAADTANRAKSEFLANMSHELRTPLNAIIGFTQILSADKSLSSENREYINIINRAGEHLLALINEILEMSKIEAGRTTINNSEFDLLYFLSGLQQMLQLKAESKGLKLKFEYNNGLPNHICTDEGKLRQILLNLLGNAIKFTETGTVTLRVKTQSNEPAINQYKLIFEIEDTGHGIAPEDISLIFEPFKQTANGSQVSQGTGLGLAISRKYAQLMGGDIQVSSNLGVGSLFTFDVTITEVTNSEFKTPKSQLQIVALQQQQPQPKILVADDMADSRLLLIRILTDMGFSVYSATNGQEAVNLSQSWQPDLILMDMRMPVMDGLAATKKIKSILGKETKVIALTASAFEENRQAILASGCDDFLAKPITRDILLKKISQHLDVEYIYQSQISNELNPSQKQDNKNINEEEIQKLLLQTSSDWRQKVNQSATECNDDIILELIAQIKDEYPQLAQAIEDLTINFQFKKIMHLTQNHD</sequence>
<dbReference type="GO" id="GO:0005524">
    <property type="term" value="F:ATP binding"/>
    <property type="evidence" value="ECO:0007669"/>
    <property type="project" value="UniProtKB-KW"/>
</dbReference>
<gene>
    <name evidence="21" type="ORF">B6N60_05236</name>
</gene>
<evidence type="ECO:0000256" key="10">
    <source>
        <dbReference type="ARBA" id="ARBA00064003"/>
    </source>
</evidence>
<keyword evidence="7" id="KW-0418">Kinase</keyword>
<feature type="transmembrane region" description="Helical" evidence="14">
    <location>
        <begin position="12"/>
        <end position="33"/>
    </location>
</feature>
<dbReference type="PROSITE" id="PS50924">
    <property type="entry name" value="MHYT"/>
    <property type="match status" value="1"/>
</dbReference>
<feature type="domain" description="Histidine kinase" evidence="16">
    <location>
        <begin position="885"/>
        <end position="1108"/>
    </location>
</feature>
<dbReference type="EC" id="2.7.13.3" evidence="3"/>
<dbReference type="SMART" id="SM00448">
    <property type="entry name" value="REC"/>
    <property type="match status" value="1"/>
</dbReference>
<dbReference type="CDD" id="cd00082">
    <property type="entry name" value="HisKA"/>
    <property type="match status" value="1"/>
</dbReference>
<evidence type="ECO:0000256" key="8">
    <source>
        <dbReference type="ARBA" id="ARBA00022840"/>
    </source>
</evidence>
<keyword evidence="22" id="KW-1185">Reference proteome</keyword>
<dbReference type="InterPro" id="IPR013655">
    <property type="entry name" value="PAS_fold_3"/>
</dbReference>
<dbReference type="Pfam" id="PF01590">
    <property type="entry name" value="GAF"/>
    <property type="match status" value="1"/>
</dbReference>
<dbReference type="InterPro" id="IPR000700">
    <property type="entry name" value="PAS-assoc_C"/>
</dbReference>
<dbReference type="InterPro" id="IPR036097">
    <property type="entry name" value="HisK_dim/P_sf"/>
</dbReference>
<dbReference type="PROSITE" id="PS50110">
    <property type="entry name" value="RESPONSE_REGULATORY"/>
    <property type="match status" value="1"/>
</dbReference>
<dbReference type="InterPro" id="IPR001610">
    <property type="entry name" value="PAC"/>
</dbReference>
<keyword evidence="5" id="KW-0808">Transferase</keyword>
<evidence type="ECO:0000256" key="5">
    <source>
        <dbReference type="ARBA" id="ARBA00022679"/>
    </source>
</evidence>
<reference evidence="21" key="1">
    <citation type="submission" date="2017-04" db="EMBL/GenBank/DDBJ databases">
        <title>Genome deletions in a multicellular cyanobacterial endosymbiont for morphological adaptation in marine diatoms.</title>
        <authorList>
            <person name="Wang Y."/>
            <person name="Gao H."/>
            <person name="Li R."/>
            <person name="Xu X."/>
        </authorList>
    </citation>
    <scope>NUCLEOTIDE SEQUENCE</scope>
    <source>
        <strain evidence="21">FACHB 800</strain>
    </source>
</reference>
<dbReference type="SMART" id="SM00387">
    <property type="entry name" value="HATPase_c"/>
    <property type="match status" value="1"/>
</dbReference>
<feature type="domain" description="Phytochrome chromophore attachment site" evidence="15">
    <location>
        <begin position="671"/>
        <end position="844"/>
    </location>
</feature>
<protein>
    <recommendedName>
        <fullName evidence="12">Circadian input-output histidine kinase CikA</fullName>
        <ecNumber evidence="3">2.7.13.3</ecNumber>
    </recommendedName>
    <alternativeName>
        <fullName evidence="11">Sensory/regulatory protein RpfC</fullName>
    </alternativeName>
</protein>
<feature type="transmembrane region" description="Helical" evidence="14">
    <location>
        <begin position="106"/>
        <end position="128"/>
    </location>
</feature>
<keyword evidence="4 13" id="KW-0597">Phosphoprotein</keyword>
<dbReference type="InterPro" id="IPR003661">
    <property type="entry name" value="HisK_dim/P_dom"/>
</dbReference>
<feature type="transmembrane region" description="Helical" evidence="14">
    <location>
        <begin position="80"/>
        <end position="99"/>
    </location>
</feature>
<dbReference type="SMART" id="SM00091">
    <property type="entry name" value="PAS"/>
    <property type="match status" value="3"/>
</dbReference>
<dbReference type="Pfam" id="PF02518">
    <property type="entry name" value="HATPase_c"/>
    <property type="match status" value="1"/>
</dbReference>
<dbReference type="KEGG" id="rsin:B6N60_05236"/>
<dbReference type="SUPFAM" id="SSF47384">
    <property type="entry name" value="Homodimeric domain of signal transducing histidine kinase"/>
    <property type="match status" value="1"/>
</dbReference>
<dbReference type="InterPro" id="IPR011006">
    <property type="entry name" value="CheY-like_superfamily"/>
</dbReference>
<dbReference type="FunFam" id="1.10.287.130:FF:000002">
    <property type="entry name" value="Two-component osmosensing histidine kinase"/>
    <property type="match status" value="1"/>
</dbReference>
<proteinExistence type="inferred from homology"/>
<dbReference type="PROSITE" id="PS50109">
    <property type="entry name" value="HIS_KIN"/>
    <property type="match status" value="1"/>
</dbReference>
<dbReference type="InterPro" id="IPR005330">
    <property type="entry name" value="MHYT_dom"/>
</dbReference>
<evidence type="ECO:0000256" key="4">
    <source>
        <dbReference type="ARBA" id="ARBA00022553"/>
    </source>
</evidence>
<accession>A0A975Y7N0</accession>
<dbReference type="PROSITE" id="PS50046">
    <property type="entry name" value="PHYTOCHROME_2"/>
    <property type="match status" value="1"/>
</dbReference>
<dbReference type="SUPFAM" id="SSF52172">
    <property type="entry name" value="CheY-like"/>
    <property type="match status" value="1"/>
</dbReference>
<dbReference type="PROSITE" id="PS50112">
    <property type="entry name" value="PAS"/>
    <property type="match status" value="2"/>
</dbReference>
<dbReference type="PANTHER" id="PTHR43047">
    <property type="entry name" value="TWO-COMPONENT HISTIDINE PROTEIN KINASE"/>
    <property type="match status" value="1"/>
</dbReference>
<keyword evidence="8" id="KW-0067">ATP-binding</keyword>
<dbReference type="GO" id="GO:0005886">
    <property type="term" value="C:plasma membrane"/>
    <property type="evidence" value="ECO:0007669"/>
    <property type="project" value="TreeGrafter"/>
</dbReference>
<dbReference type="InterPro" id="IPR003018">
    <property type="entry name" value="GAF"/>
</dbReference>
<dbReference type="PROSITE" id="PS50113">
    <property type="entry name" value="PAC"/>
    <property type="match status" value="1"/>
</dbReference>
<dbReference type="Gene3D" id="3.40.50.2300">
    <property type="match status" value="1"/>
</dbReference>
<keyword evidence="9" id="KW-0902">Two-component regulatory system</keyword>